<dbReference type="AlphaFoldDB" id="A0A7S7SHI1"/>
<sequence>MKSPLNEKLRAWWSHRQALDGRMANAAPADVLAQSGWARSVAGVGPYLTLLSRAGITREAADKAVTQLEIHELPCARGCTYVVPASDFAFALQAGASFGGAELKTAAKLGVTEKEIDKLCAAVIDALAKGPMEPDEIRAATGNASRSLGEEGKKKGLTTTLPLALGQLQTTGDIRRIPTNGRLDQQRYRYTLWRPNPLAKSKMTTEEVHIELARRYFQWIGPATQAELQWFTALNGRDTKASLAALKLEKLEGDKLILAEDRDAFESFQVPKQAHYVLTSSIDGLSLLRRDLQSLLDPADAANPLLQSTSRGGLLMELPSHAIFDRGRLVGLWEYDPSTESIAWTSFIPKNKELEKAVARTEEYVRTQLGDARSFSLDSPKSRMPRIEALRQAGR</sequence>
<dbReference type="RefSeq" id="WP_194447612.1">
    <property type="nucleotide sequence ID" value="NZ_CP063849.1"/>
</dbReference>
<keyword evidence="2" id="KW-1185">Reference proteome</keyword>
<name>A0A7S7SHI1_PALFE</name>
<dbReference type="PANTHER" id="PTHR38479">
    <property type="entry name" value="LMO0824 PROTEIN"/>
    <property type="match status" value="1"/>
</dbReference>
<gene>
    <name evidence="1" type="ORF">IRI77_24405</name>
</gene>
<proteinExistence type="predicted"/>
<accession>A0A7S7SHI1</accession>
<dbReference type="EMBL" id="CP063849">
    <property type="protein sequence ID" value="QOY85942.1"/>
    <property type="molecule type" value="Genomic_DNA"/>
</dbReference>
<dbReference type="PANTHER" id="PTHR38479:SF2">
    <property type="entry name" value="WINGED HELIX DNA-BINDING DOMAIN-CONTAINING PROTEIN"/>
    <property type="match status" value="1"/>
</dbReference>
<dbReference type="Proteomes" id="UP000593892">
    <property type="component" value="Chromosome"/>
</dbReference>
<protein>
    <submittedName>
        <fullName evidence="1">Winged helix DNA-binding domain-containing protein</fullName>
    </submittedName>
</protein>
<reference evidence="1 2" key="1">
    <citation type="submission" date="2020-10" db="EMBL/GenBank/DDBJ databases">
        <title>Complete genome sequence of Paludibaculum fermentans P105T, a facultatively anaerobic acidobacterium capable of dissimilatory Fe(III) reduction.</title>
        <authorList>
            <person name="Dedysh S.N."/>
            <person name="Beletsky A.V."/>
            <person name="Kulichevskaya I.S."/>
            <person name="Mardanov A.V."/>
            <person name="Ravin N.V."/>
        </authorList>
    </citation>
    <scope>NUCLEOTIDE SEQUENCE [LARGE SCALE GENOMIC DNA]</scope>
    <source>
        <strain evidence="1 2">P105</strain>
    </source>
</reference>
<evidence type="ECO:0000313" key="1">
    <source>
        <dbReference type="EMBL" id="QOY85942.1"/>
    </source>
</evidence>
<dbReference type="GO" id="GO:0003677">
    <property type="term" value="F:DNA binding"/>
    <property type="evidence" value="ECO:0007669"/>
    <property type="project" value="UniProtKB-KW"/>
</dbReference>
<organism evidence="1 2">
    <name type="scientific">Paludibaculum fermentans</name>
    <dbReference type="NCBI Taxonomy" id="1473598"/>
    <lineage>
        <taxon>Bacteria</taxon>
        <taxon>Pseudomonadati</taxon>
        <taxon>Acidobacteriota</taxon>
        <taxon>Terriglobia</taxon>
        <taxon>Bryobacterales</taxon>
        <taxon>Bryobacteraceae</taxon>
        <taxon>Paludibaculum</taxon>
    </lineage>
</organism>
<evidence type="ECO:0000313" key="2">
    <source>
        <dbReference type="Proteomes" id="UP000593892"/>
    </source>
</evidence>
<dbReference type="KEGG" id="pfer:IRI77_24405"/>
<dbReference type="Pfam" id="PF06224">
    <property type="entry name" value="AlkZ-like"/>
    <property type="match status" value="1"/>
</dbReference>
<keyword evidence="1" id="KW-0238">DNA-binding</keyword>
<dbReference type="InterPro" id="IPR009351">
    <property type="entry name" value="AlkZ-like"/>
</dbReference>